<accession>A0AA91F7L2</accession>
<protein>
    <submittedName>
        <fullName evidence="2">Uncharacterized protein</fullName>
    </submittedName>
</protein>
<dbReference type="RefSeq" id="WP_056570084.1">
    <property type="nucleotide sequence ID" value="NZ_CP033334.1"/>
</dbReference>
<evidence type="ECO:0000313" key="3">
    <source>
        <dbReference type="Proteomes" id="UP000093737"/>
    </source>
</evidence>
<feature type="region of interest" description="Disordered" evidence="1">
    <location>
        <begin position="33"/>
        <end position="73"/>
    </location>
</feature>
<evidence type="ECO:0000256" key="1">
    <source>
        <dbReference type="SAM" id="MobiDB-lite"/>
    </source>
</evidence>
<evidence type="ECO:0000313" key="2">
    <source>
        <dbReference type="EMBL" id="OBQ64531.1"/>
    </source>
</evidence>
<name>A0AA91F7L2_RHILI</name>
<sequence>MPATMGNLFQFDLFTAFEDSRIRLIQLVENSVALGNTGNSPAGPGYARNRHRADDAQHSSEKQPTFHQKPPEL</sequence>
<comment type="caution">
    <text evidence="2">The sequence shown here is derived from an EMBL/GenBank/DDBJ whole genome shotgun (WGS) entry which is preliminary data.</text>
</comment>
<dbReference type="AlphaFoldDB" id="A0AA91F7L2"/>
<feature type="compositionally biased region" description="Basic and acidic residues" evidence="1">
    <location>
        <begin position="52"/>
        <end position="61"/>
    </location>
</feature>
<dbReference type="EMBL" id="LYTK01000012">
    <property type="protein sequence ID" value="OBQ64531.1"/>
    <property type="molecule type" value="Genomic_DNA"/>
</dbReference>
<proteinExistence type="predicted"/>
<dbReference type="Proteomes" id="UP000093737">
    <property type="component" value="Unassembled WGS sequence"/>
</dbReference>
<organism evidence="2 3">
    <name type="scientific">Rhizobium loti</name>
    <name type="common">Mesorhizobium loti</name>
    <dbReference type="NCBI Taxonomy" id="381"/>
    <lineage>
        <taxon>Bacteria</taxon>
        <taxon>Pseudomonadati</taxon>
        <taxon>Pseudomonadota</taxon>
        <taxon>Alphaproteobacteria</taxon>
        <taxon>Hyphomicrobiales</taxon>
        <taxon>Phyllobacteriaceae</taxon>
        <taxon>Mesorhizobium</taxon>
    </lineage>
</organism>
<reference evidence="2 3" key="1">
    <citation type="submission" date="2016-05" db="EMBL/GenBank/DDBJ databases">
        <authorList>
            <person name="Ramsay J.P."/>
        </authorList>
    </citation>
    <scope>NUCLEOTIDE SEQUENCE [LARGE SCALE GENOMIC DNA]</scope>
    <source>
        <strain evidence="2 3">NZP2042</strain>
    </source>
</reference>
<gene>
    <name evidence="2" type="ORF">A8145_09480</name>
</gene>